<sequence>MQHPLPRCSAPKRRRGLDRFGWYEPRSEGAWTTTRQAEAWNVATRRRRSRQDGVLAGLNTLTQELEIVDAFAAYGSETSGINIVVIGDIGRGKSSWIKTVCVLRQLVANRQVVILDKKPQAGLGEYTPLAHTLGAQSIRFRVGGHGACLNLLDPAISARGDHRGGIDGVVPAGQEALVIAVLTDAMARELDEKEKAAVGAALSAVTTQARQAGRDPVIRDLALRLLDPNPEDGNGFGPRWSERALEWGLEPGLALLRLAERDLRGLVDAPTSPAVRTALESHPLVHFDLSALPTEGPALRVVMTTANTWLANKLAARSSHYQQTILVVEEGWHVAAGSTGEVFRGNVKLSRGLGLSTIAAFHHPADQPSDSPARALMSEASIVVLFGQSRADDATETVRLYRLPAGTEDTLVRLGRGQCLVKIGTRDPFLLTHIRSPQEMLLTDTDAAITGRHTPDHATTAAEEAAS</sequence>
<dbReference type="InterPro" id="IPR027417">
    <property type="entry name" value="P-loop_NTPase"/>
</dbReference>
<dbReference type="Gene3D" id="3.40.50.300">
    <property type="entry name" value="P-loop containing nucleotide triphosphate hydrolases"/>
    <property type="match status" value="2"/>
</dbReference>
<gene>
    <name evidence="1" type="ORF">F3087_44985</name>
</gene>
<dbReference type="RefSeq" id="WP_150408341.1">
    <property type="nucleotide sequence ID" value="NZ_VXLC01000051.1"/>
</dbReference>
<organism evidence="1 2">
    <name type="scientific">Nocardia colli</name>
    <dbReference type="NCBI Taxonomy" id="2545717"/>
    <lineage>
        <taxon>Bacteria</taxon>
        <taxon>Bacillati</taxon>
        <taxon>Actinomycetota</taxon>
        <taxon>Actinomycetes</taxon>
        <taxon>Mycobacteriales</taxon>
        <taxon>Nocardiaceae</taxon>
        <taxon>Nocardia</taxon>
    </lineage>
</organism>
<dbReference type="OrthoDB" id="3972227at2"/>
<evidence type="ECO:0000313" key="2">
    <source>
        <dbReference type="Proteomes" id="UP000323876"/>
    </source>
</evidence>
<reference evidence="1 2" key="1">
    <citation type="submission" date="2019-09" db="EMBL/GenBank/DDBJ databases">
        <authorList>
            <person name="Wang X."/>
        </authorList>
    </citation>
    <scope>NUCLEOTIDE SEQUENCE [LARGE SCALE GENOMIC DNA]</scope>
    <source>
        <strain evidence="1 2">CICC 11023</strain>
    </source>
</reference>
<keyword evidence="2" id="KW-1185">Reference proteome</keyword>
<dbReference type="SUPFAM" id="SSF52540">
    <property type="entry name" value="P-loop containing nucleoside triphosphate hydrolases"/>
    <property type="match status" value="1"/>
</dbReference>
<accession>A0A5N0DNR5</accession>
<proteinExistence type="predicted"/>
<evidence type="ECO:0000313" key="1">
    <source>
        <dbReference type="EMBL" id="KAA8877331.1"/>
    </source>
</evidence>
<dbReference type="Proteomes" id="UP000323876">
    <property type="component" value="Unassembled WGS sequence"/>
</dbReference>
<name>A0A5N0DNR5_9NOCA</name>
<dbReference type="EMBL" id="VXLC01000051">
    <property type="protein sequence ID" value="KAA8877331.1"/>
    <property type="molecule type" value="Genomic_DNA"/>
</dbReference>
<protein>
    <submittedName>
        <fullName evidence="1">ATP/GTP-binding protein</fullName>
    </submittedName>
</protein>
<dbReference type="AlphaFoldDB" id="A0A5N0DNR5"/>
<comment type="caution">
    <text evidence="1">The sequence shown here is derived from an EMBL/GenBank/DDBJ whole genome shotgun (WGS) entry which is preliminary data.</text>
</comment>